<dbReference type="Pfam" id="PF08601">
    <property type="entry name" value="PAP1"/>
    <property type="match status" value="1"/>
</dbReference>
<proteinExistence type="predicted"/>
<dbReference type="OrthoDB" id="2593073at2759"/>
<feature type="region of interest" description="Disordered" evidence="5">
    <location>
        <begin position="38"/>
        <end position="113"/>
    </location>
</feature>
<dbReference type="Proteomes" id="UP000717328">
    <property type="component" value="Unassembled WGS sequence"/>
</dbReference>
<dbReference type="InterPro" id="IPR013910">
    <property type="entry name" value="TF_PAP1"/>
</dbReference>
<dbReference type="Pfam" id="PF00170">
    <property type="entry name" value="bZIP_1"/>
    <property type="match status" value="1"/>
</dbReference>
<organism evidence="8 9">
    <name type="scientific">Sphagnurus paluster</name>
    <dbReference type="NCBI Taxonomy" id="117069"/>
    <lineage>
        <taxon>Eukaryota</taxon>
        <taxon>Fungi</taxon>
        <taxon>Dikarya</taxon>
        <taxon>Basidiomycota</taxon>
        <taxon>Agaricomycotina</taxon>
        <taxon>Agaricomycetes</taxon>
        <taxon>Agaricomycetidae</taxon>
        <taxon>Agaricales</taxon>
        <taxon>Tricholomatineae</taxon>
        <taxon>Lyophyllaceae</taxon>
        <taxon>Sphagnurus</taxon>
    </lineage>
</organism>
<evidence type="ECO:0000256" key="5">
    <source>
        <dbReference type="SAM" id="MobiDB-lite"/>
    </source>
</evidence>
<dbReference type="PANTHER" id="PTHR40621">
    <property type="entry name" value="TRANSCRIPTION FACTOR KAPC-RELATED"/>
    <property type="match status" value="1"/>
</dbReference>
<evidence type="ECO:0000259" key="6">
    <source>
        <dbReference type="Pfam" id="PF00170"/>
    </source>
</evidence>
<evidence type="ECO:0000256" key="3">
    <source>
        <dbReference type="ARBA" id="ARBA00023242"/>
    </source>
</evidence>
<dbReference type="Gene3D" id="1.10.238.100">
    <property type="entry name" value="YAP1 redox domain. Chain B"/>
    <property type="match status" value="1"/>
</dbReference>
<evidence type="ECO:0000259" key="7">
    <source>
        <dbReference type="Pfam" id="PF08601"/>
    </source>
</evidence>
<evidence type="ECO:0000313" key="8">
    <source>
        <dbReference type="EMBL" id="KAG5654346.1"/>
    </source>
</evidence>
<dbReference type="GO" id="GO:0090575">
    <property type="term" value="C:RNA polymerase II transcription regulator complex"/>
    <property type="evidence" value="ECO:0007669"/>
    <property type="project" value="TreeGrafter"/>
</dbReference>
<protein>
    <recommendedName>
        <fullName evidence="10">BZIP domain-containing protein</fullName>
    </recommendedName>
</protein>
<reference evidence="8" key="2">
    <citation type="submission" date="2021-10" db="EMBL/GenBank/DDBJ databases">
        <title>Phylogenomics reveals ancestral predisposition of the termite-cultivated fungus Termitomyces towards a domesticated lifestyle.</title>
        <authorList>
            <person name="Auxier B."/>
            <person name="Grum-Grzhimaylo A."/>
            <person name="Cardenas M.E."/>
            <person name="Lodge J.D."/>
            <person name="Laessoe T."/>
            <person name="Pedersen O."/>
            <person name="Smith M.E."/>
            <person name="Kuyper T.W."/>
            <person name="Franco-Molano E.A."/>
            <person name="Baroni T.J."/>
            <person name="Aanen D.K."/>
        </authorList>
    </citation>
    <scope>NUCLEOTIDE SEQUENCE</scope>
    <source>
        <strain evidence="8">D49</strain>
    </source>
</reference>
<evidence type="ECO:0000256" key="4">
    <source>
        <dbReference type="SAM" id="Coils"/>
    </source>
</evidence>
<feature type="region of interest" description="Disordered" evidence="5">
    <location>
        <begin position="378"/>
        <end position="473"/>
    </location>
</feature>
<dbReference type="InterPro" id="IPR050936">
    <property type="entry name" value="AP-1-like"/>
</dbReference>
<evidence type="ECO:0008006" key="10">
    <source>
        <dbReference type="Google" id="ProtNLM"/>
    </source>
</evidence>
<feature type="compositionally biased region" description="Basic and acidic residues" evidence="5">
    <location>
        <begin position="442"/>
        <end position="457"/>
    </location>
</feature>
<dbReference type="InterPro" id="IPR023167">
    <property type="entry name" value="Yap1_redox_dom_sf"/>
</dbReference>
<evidence type="ECO:0000256" key="1">
    <source>
        <dbReference type="ARBA" id="ARBA00004123"/>
    </source>
</evidence>
<dbReference type="PANTHER" id="PTHR40621:SF6">
    <property type="entry name" value="AP-1-LIKE TRANSCRIPTION FACTOR YAP1-RELATED"/>
    <property type="match status" value="1"/>
</dbReference>
<comment type="subcellular location">
    <subcellularLocation>
        <location evidence="2">Cytoplasm</location>
    </subcellularLocation>
    <subcellularLocation>
        <location evidence="1">Nucleus</location>
    </subcellularLocation>
</comment>
<evidence type="ECO:0000256" key="2">
    <source>
        <dbReference type="ARBA" id="ARBA00004496"/>
    </source>
</evidence>
<accession>A0A9P7KPC0</accession>
<dbReference type="GO" id="GO:0033554">
    <property type="term" value="P:cellular response to stress"/>
    <property type="evidence" value="ECO:0007669"/>
    <property type="project" value="UniProtKB-ARBA"/>
</dbReference>
<feature type="coiled-coil region" evidence="4">
    <location>
        <begin position="157"/>
        <end position="205"/>
    </location>
</feature>
<feature type="compositionally biased region" description="Polar residues" evidence="5">
    <location>
        <begin position="103"/>
        <end position="113"/>
    </location>
</feature>
<dbReference type="Gene3D" id="1.20.5.170">
    <property type="match status" value="1"/>
</dbReference>
<feature type="compositionally biased region" description="Polar residues" evidence="5">
    <location>
        <begin position="378"/>
        <end position="400"/>
    </location>
</feature>
<reference evidence="8" key="1">
    <citation type="submission" date="2021-02" db="EMBL/GenBank/DDBJ databases">
        <authorList>
            <person name="Nieuwenhuis M."/>
            <person name="Van De Peppel L.J.J."/>
        </authorList>
    </citation>
    <scope>NUCLEOTIDE SEQUENCE</scope>
    <source>
        <strain evidence="8">D49</strain>
    </source>
</reference>
<evidence type="ECO:0000313" key="9">
    <source>
        <dbReference type="Proteomes" id="UP000717328"/>
    </source>
</evidence>
<sequence length="560" mass="60828">MESYLDNTPLWDLSHASNFSQLEDSDFLALLQKQFPNGTVSQDPSYVDGVNPQNISRYSLPSMTPPSEDSSPSPPNTTNEQGVEDGGDPALKRKASDGDFEQGPSSKSQHTGQFSLHDPLRWLTRCLMRSEHQEIFFQHSQKIQWHRDICTSQRAFRERKEKHVKDLEDKVAALEAKNEAAQSENENLRDLLTRLQHENLSLKQSSFTFAVPKNGSSTSETPQASTSFASQSPAFVSSSSSGSVISPNPSPAKLANPLEWSSLTTFDPAMLSLLDDTPQPTATDGAMAMDFGFGSGMSNTGLSPIMPFTTIASNPMFMSFASSFDTPIPEQGSPFHNFEASPFSSWSSPSTIPSSQDTSTLDDLLAGYLARSADYSSMSTPLSTASDSPITHHPNTNNKNSTSHSPAAFSSQSSPSSTISDPLFDSTRDSSVSDSEIPPEVLEQHQKGECPRTKGELAQRIASSGPSPFAPPTIRKTNDSVLGNVITCEGTSLPKTQKSDQNIEVLSAWRSITSNPRFKDIDINNLCSEFTAKAKCDGSKVVLEPQGVNHIIQNLSSQKK</sequence>
<name>A0A9P7KPC0_9AGAR</name>
<feature type="domain" description="BZIP" evidence="6">
    <location>
        <begin position="151"/>
        <end position="199"/>
    </location>
</feature>
<dbReference type="InterPro" id="IPR004827">
    <property type="entry name" value="bZIP"/>
</dbReference>
<dbReference type="GO" id="GO:0001228">
    <property type="term" value="F:DNA-binding transcription activator activity, RNA polymerase II-specific"/>
    <property type="evidence" value="ECO:0007669"/>
    <property type="project" value="TreeGrafter"/>
</dbReference>
<keyword evidence="3" id="KW-0539">Nucleus</keyword>
<dbReference type="EMBL" id="JABCKI010000011">
    <property type="protein sequence ID" value="KAG5654346.1"/>
    <property type="molecule type" value="Genomic_DNA"/>
</dbReference>
<dbReference type="InterPro" id="IPR046347">
    <property type="entry name" value="bZIP_sf"/>
</dbReference>
<feature type="compositionally biased region" description="Low complexity" evidence="5">
    <location>
        <begin position="61"/>
        <end position="71"/>
    </location>
</feature>
<feature type="domain" description="Transcription factor PAP1" evidence="7">
    <location>
        <begin position="498"/>
        <end position="553"/>
    </location>
</feature>
<gene>
    <name evidence="8" type="ORF">H0H81_004300</name>
</gene>
<dbReference type="GO" id="GO:0005737">
    <property type="term" value="C:cytoplasm"/>
    <property type="evidence" value="ECO:0007669"/>
    <property type="project" value="UniProtKB-SubCell"/>
</dbReference>
<dbReference type="GO" id="GO:0000976">
    <property type="term" value="F:transcription cis-regulatory region binding"/>
    <property type="evidence" value="ECO:0007669"/>
    <property type="project" value="InterPro"/>
</dbReference>
<comment type="caution">
    <text evidence="8">The sequence shown here is derived from an EMBL/GenBank/DDBJ whole genome shotgun (WGS) entry which is preliminary data.</text>
</comment>
<dbReference type="SUPFAM" id="SSF111430">
    <property type="entry name" value="YAP1 redox domain"/>
    <property type="match status" value="1"/>
</dbReference>
<feature type="compositionally biased region" description="Low complexity" evidence="5">
    <location>
        <begin position="401"/>
        <end position="420"/>
    </location>
</feature>
<dbReference type="AlphaFoldDB" id="A0A9P7KPC0"/>
<keyword evidence="4" id="KW-0175">Coiled coil</keyword>
<dbReference type="CDD" id="cd14688">
    <property type="entry name" value="bZIP_YAP"/>
    <property type="match status" value="1"/>
</dbReference>
<keyword evidence="9" id="KW-1185">Reference proteome</keyword>
<dbReference type="SUPFAM" id="SSF57959">
    <property type="entry name" value="Leucine zipper domain"/>
    <property type="match status" value="1"/>
</dbReference>